<dbReference type="Pfam" id="PF04773">
    <property type="entry name" value="FecR"/>
    <property type="match status" value="1"/>
</dbReference>
<dbReference type="RefSeq" id="WP_106598901.1">
    <property type="nucleotide sequence ID" value="NZ_PYAS01000017.1"/>
</dbReference>
<keyword evidence="1" id="KW-0472">Membrane</keyword>
<dbReference type="GO" id="GO:0016989">
    <property type="term" value="F:sigma factor antagonist activity"/>
    <property type="evidence" value="ECO:0007669"/>
    <property type="project" value="TreeGrafter"/>
</dbReference>
<feature type="domain" description="FecR protein" evidence="2">
    <location>
        <begin position="122"/>
        <end position="207"/>
    </location>
</feature>
<dbReference type="OrthoDB" id="1452822at2"/>
<feature type="transmembrane region" description="Helical" evidence="1">
    <location>
        <begin position="74"/>
        <end position="96"/>
    </location>
</feature>
<reference evidence="4 5" key="1">
    <citation type="submission" date="2018-03" db="EMBL/GenBank/DDBJ databases">
        <title>Genomic Encyclopedia of Archaeal and Bacterial Type Strains, Phase II (KMG-II): from individual species to whole genera.</title>
        <authorList>
            <person name="Goeker M."/>
        </authorList>
    </citation>
    <scope>NUCLEOTIDE SEQUENCE [LARGE SCALE GENOMIC DNA]</scope>
    <source>
        <strain evidence="4 5">DSM 29057</strain>
    </source>
</reference>
<evidence type="ECO:0000259" key="2">
    <source>
        <dbReference type="Pfam" id="PF04773"/>
    </source>
</evidence>
<dbReference type="InterPro" id="IPR032508">
    <property type="entry name" value="FecR_C"/>
</dbReference>
<accession>A0A2P8FNH4</accession>
<proteinExistence type="predicted"/>
<evidence type="ECO:0000313" key="5">
    <source>
        <dbReference type="Proteomes" id="UP000241964"/>
    </source>
</evidence>
<dbReference type="PANTHER" id="PTHR30273">
    <property type="entry name" value="PERIPLASMIC SIGNAL SENSOR AND SIGMA FACTOR ACTIVATOR FECR-RELATED"/>
    <property type="match status" value="1"/>
</dbReference>
<organism evidence="4 5">
    <name type="scientific">Dyadobacter jiangsuensis</name>
    <dbReference type="NCBI Taxonomy" id="1591085"/>
    <lineage>
        <taxon>Bacteria</taxon>
        <taxon>Pseudomonadati</taxon>
        <taxon>Bacteroidota</taxon>
        <taxon>Cytophagia</taxon>
        <taxon>Cytophagales</taxon>
        <taxon>Spirosomataceae</taxon>
        <taxon>Dyadobacter</taxon>
    </lineage>
</organism>
<keyword evidence="1" id="KW-1133">Transmembrane helix</keyword>
<evidence type="ECO:0000313" key="4">
    <source>
        <dbReference type="EMBL" id="PSL23271.1"/>
    </source>
</evidence>
<feature type="domain" description="Protein FecR C-terminal" evidence="3">
    <location>
        <begin position="254"/>
        <end position="321"/>
    </location>
</feature>
<name>A0A2P8FNH4_9BACT</name>
<gene>
    <name evidence="4" type="ORF">CLV60_117148</name>
</gene>
<dbReference type="Gene3D" id="3.55.50.30">
    <property type="match status" value="1"/>
</dbReference>
<keyword evidence="1" id="KW-0812">Transmembrane</keyword>
<dbReference type="Pfam" id="PF16344">
    <property type="entry name" value="FecR_C"/>
    <property type="match status" value="1"/>
</dbReference>
<evidence type="ECO:0000256" key="1">
    <source>
        <dbReference type="SAM" id="Phobius"/>
    </source>
</evidence>
<dbReference type="Proteomes" id="UP000241964">
    <property type="component" value="Unassembled WGS sequence"/>
</dbReference>
<dbReference type="PANTHER" id="PTHR30273:SF2">
    <property type="entry name" value="PROTEIN FECR"/>
    <property type="match status" value="1"/>
</dbReference>
<protein>
    <submittedName>
        <fullName evidence="4">FecR family protein</fullName>
    </submittedName>
</protein>
<dbReference type="AlphaFoldDB" id="A0A2P8FNH4"/>
<dbReference type="InterPro" id="IPR012373">
    <property type="entry name" value="Ferrdict_sens_TM"/>
</dbReference>
<sequence>MKKPPLSPETLKKYLANECSDEERRLVNEWYQQLDEPVDEPFTDSDQDRLYNRIKTYLSELRKSDEPITPVYGLWHYIGRIAAVFVIGLGLLYFLYQKPKDVAQAAKPDGDWVTFTNKKPKIVAHMLPDSTVIWLHPGATVSHTHPLVNRHVTFSGEGFFEVKRDPSRPFVIHTGDLQTKVLGTSFNVRAIPGEEQVKVSVATGRVEVSDVQMKERVVLRPEQEVVFEQKSKRLEVQKVQEKATDKELWQSASLVFNETPMTEVAERLMQTFHVKIGFADDGLADCRLKVDFTNQRLPEILDMIDTLLGSTYRIEGDNITLKGQGCR</sequence>
<comment type="caution">
    <text evidence="4">The sequence shown here is derived from an EMBL/GenBank/DDBJ whole genome shotgun (WGS) entry which is preliminary data.</text>
</comment>
<dbReference type="EMBL" id="PYAS01000017">
    <property type="protein sequence ID" value="PSL23271.1"/>
    <property type="molecule type" value="Genomic_DNA"/>
</dbReference>
<dbReference type="PIRSF" id="PIRSF018266">
    <property type="entry name" value="FecR"/>
    <property type="match status" value="1"/>
</dbReference>
<keyword evidence="5" id="KW-1185">Reference proteome</keyword>
<dbReference type="Gene3D" id="2.60.120.1440">
    <property type="match status" value="1"/>
</dbReference>
<evidence type="ECO:0000259" key="3">
    <source>
        <dbReference type="Pfam" id="PF16344"/>
    </source>
</evidence>
<dbReference type="InterPro" id="IPR006860">
    <property type="entry name" value="FecR"/>
</dbReference>